<dbReference type="CDD" id="cd24067">
    <property type="entry name" value="ASKHA_NBD_ROK_BsFRK-like"/>
    <property type="match status" value="1"/>
</dbReference>
<protein>
    <recommendedName>
        <fullName evidence="5">fructokinase</fullName>
        <ecNumber evidence="5">2.7.1.4</ecNumber>
    </recommendedName>
</protein>
<accession>A0A6G7YT67</accession>
<dbReference type="AlphaFoldDB" id="A0A6G7YT67"/>
<dbReference type="PANTHER" id="PTHR42742">
    <property type="entry name" value="TRANSCRIPTIONAL REPRESSOR MPRA"/>
    <property type="match status" value="1"/>
</dbReference>
<name>A0A6G7YT67_9SPHN</name>
<gene>
    <name evidence="7" type="ORF">G7077_04060</name>
</gene>
<evidence type="ECO:0000256" key="4">
    <source>
        <dbReference type="ARBA" id="ARBA00022842"/>
    </source>
</evidence>
<comment type="cofactor">
    <cofactor evidence="1">
        <name>Mg(2+)</name>
        <dbReference type="ChEBI" id="CHEBI:18420"/>
    </cofactor>
</comment>
<evidence type="ECO:0000256" key="3">
    <source>
        <dbReference type="ARBA" id="ARBA00022833"/>
    </source>
</evidence>
<keyword evidence="4" id="KW-0460">Magnesium</keyword>
<evidence type="ECO:0000256" key="6">
    <source>
        <dbReference type="ARBA" id="ARBA00048451"/>
    </source>
</evidence>
<evidence type="ECO:0000256" key="1">
    <source>
        <dbReference type="ARBA" id="ARBA00001946"/>
    </source>
</evidence>
<reference evidence="7 8" key="1">
    <citation type="submission" date="2020-03" db="EMBL/GenBank/DDBJ databases">
        <title>Sphingomonas sp. nov., isolated from fish.</title>
        <authorList>
            <person name="Hyun D.-W."/>
            <person name="Bae J.-W."/>
        </authorList>
    </citation>
    <scope>NUCLEOTIDE SEQUENCE [LARGE SCALE GENOMIC DNA]</scope>
    <source>
        <strain evidence="7 8">HDW15B</strain>
    </source>
</reference>
<evidence type="ECO:0000313" key="8">
    <source>
        <dbReference type="Proteomes" id="UP000503222"/>
    </source>
</evidence>
<dbReference type="GO" id="GO:0046872">
    <property type="term" value="F:metal ion binding"/>
    <property type="evidence" value="ECO:0007669"/>
    <property type="project" value="UniProtKB-KW"/>
</dbReference>
<keyword evidence="2" id="KW-0479">Metal-binding</keyword>
<keyword evidence="8" id="KW-1185">Reference proteome</keyword>
<dbReference type="PROSITE" id="PS01125">
    <property type="entry name" value="ROK"/>
    <property type="match status" value="1"/>
</dbReference>
<evidence type="ECO:0000313" key="7">
    <source>
        <dbReference type="EMBL" id="QIK79929.1"/>
    </source>
</evidence>
<dbReference type="Pfam" id="PF00480">
    <property type="entry name" value="ROK"/>
    <property type="match status" value="1"/>
</dbReference>
<keyword evidence="3" id="KW-0862">Zinc</keyword>
<dbReference type="KEGG" id="spii:G7077_04060"/>
<dbReference type="Gene3D" id="3.30.420.40">
    <property type="match status" value="2"/>
</dbReference>
<dbReference type="SUPFAM" id="SSF53067">
    <property type="entry name" value="Actin-like ATPase domain"/>
    <property type="match status" value="1"/>
</dbReference>
<proteinExistence type="predicted"/>
<organism evidence="7 8">
    <name type="scientific">Sphingomonas piscis</name>
    <dbReference type="NCBI Taxonomy" id="2714943"/>
    <lineage>
        <taxon>Bacteria</taxon>
        <taxon>Pseudomonadati</taxon>
        <taxon>Pseudomonadota</taxon>
        <taxon>Alphaproteobacteria</taxon>
        <taxon>Sphingomonadales</taxon>
        <taxon>Sphingomonadaceae</taxon>
        <taxon>Sphingomonas</taxon>
    </lineage>
</organism>
<dbReference type="InterPro" id="IPR049874">
    <property type="entry name" value="ROK_cs"/>
</dbReference>
<sequence length="298" mass="30965">MIAGVELGGTKCICSLADASGDVRAQETVATTSPDETLAAIERILIGWQQSHAFERLGVASFGPVDLDAGSATWGYITATPKGGWIRTDVGRRLGAAVGVRPAFDTDVNSAALAEMRWGAGRGLKDFAYITVGTGVGVGLIVNGSPTRGFAHGELGHVRVARHPDDRFTGACPFHGDCVEGLASGSALNARLSGRAFADVTGEDPIWTAVAWTLAQLCHVIVCAAAPRRIAVGGGVVERQPHLIPVIEMMLRDSLAGYMPLPEGKLVISPGLGSRAGQLGPIALALDENLGRPPVRGF</sequence>
<comment type="catalytic activity">
    <reaction evidence="6">
        <text>D-fructose + ATP = D-fructose 6-phosphate + ADP + H(+)</text>
        <dbReference type="Rhea" id="RHEA:16125"/>
        <dbReference type="ChEBI" id="CHEBI:15378"/>
        <dbReference type="ChEBI" id="CHEBI:30616"/>
        <dbReference type="ChEBI" id="CHEBI:37721"/>
        <dbReference type="ChEBI" id="CHEBI:61527"/>
        <dbReference type="ChEBI" id="CHEBI:456216"/>
        <dbReference type="EC" id="2.7.1.4"/>
    </reaction>
</comment>
<dbReference type="InterPro" id="IPR043129">
    <property type="entry name" value="ATPase_NBD"/>
</dbReference>
<dbReference type="InterPro" id="IPR051804">
    <property type="entry name" value="Carb_Metab_Reg_Kinase/Isom"/>
</dbReference>
<dbReference type="PANTHER" id="PTHR42742:SF3">
    <property type="entry name" value="FRUCTOKINASE"/>
    <property type="match status" value="1"/>
</dbReference>
<dbReference type="Proteomes" id="UP000503222">
    <property type="component" value="Chromosome"/>
</dbReference>
<dbReference type="InterPro" id="IPR000600">
    <property type="entry name" value="ROK"/>
</dbReference>
<evidence type="ECO:0000256" key="5">
    <source>
        <dbReference type="ARBA" id="ARBA00038887"/>
    </source>
</evidence>
<evidence type="ECO:0000256" key="2">
    <source>
        <dbReference type="ARBA" id="ARBA00022723"/>
    </source>
</evidence>
<dbReference type="EC" id="2.7.1.4" evidence="5"/>
<dbReference type="EMBL" id="CP049869">
    <property type="protein sequence ID" value="QIK79929.1"/>
    <property type="molecule type" value="Genomic_DNA"/>
</dbReference>
<dbReference type="GO" id="GO:0008865">
    <property type="term" value="F:fructokinase activity"/>
    <property type="evidence" value="ECO:0007669"/>
    <property type="project" value="UniProtKB-EC"/>
</dbReference>